<evidence type="ECO:0000313" key="12">
    <source>
        <dbReference type="Proteomes" id="UP000236621"/>
    </source>
</evidence>
<evidence type="ECO:0000256" key="5">
    <source>
        <dbReference type="ARBA" id="ARBA00022692"/>
    </source>
</evidence>
<gene>
    <name evidence="11" type="ORF">TCAP_01452</name>
</gene>
<evidence type="ECO:0000256" key="1">
    <source>
        <dbReference type="ARBA" id="ARBA00004606"/>
    </source>
</evidence>
<keyword evidence="4" id="KW-0808">Transferase</keyword>
<dbReference type="GO" id="GO:0005794">
    <property type="term" value="C:Golgi apparatus"/>
    <property type="evidence" value="ECO:0007669"/>
    <property type="project" value="TreeGrafter"/>
</dbReference>
<feature type="transmembrane region" description="Helical" evidence="10">
    <location>
        <begin position="12"/>
        <end position="30"/>
    </location>
</feature>
<dbReference type="AlphaFoldDB" id="A0A2K3QM75"/>
<dbReference type="Pfam" id="PF11051">
    <property type="entry name" value="Mannosyl_trans3"/>
    <property type="match status" value="1"/>
</dbReference>
<dbReference type="SUPFAM" id="SSF53448">
    <property type="entry name" value="Nucleotide-diphospho-sugar transferases"/>
    <property type="match status" value="1"/>
</dbReference>
<keyword evidence="7 10" id="KW-1133">Transmembrane helix</keyword>
<dbReference type="GO" id="GO:0000033">
    <property type="term" value="F:alpha-1,3-mannosyltransferase activity"/>
    <property type="evidence" value="ECO:0007669"/>
    <property type="project" value="TreeGrafter"/>
</dbReference>
<dbReference type="InterPro" id="IPR022751">
    <property type="entry name" value="Alpha_mannosyltransferase"/>
</dbReference>
<comment type="caution">
    <text evidence="11">The sequence shown here is derived from an EMBL/GenBank/DDBJ whole genome shotgun (WGS) entry which is preliminary data.</text>
</comment>
<reference evidence="11 12" key="1">
    <citation type="submission" date="2017-08" db="EMBL/GenBank/DDBJ databases">
        <title>Harnessing the power of phylogenomics to disentangle the directionality and signatures of interkingdom host jumping in the parasitic fungal genus Tolypocladium.</title>
        <authorList>
            <person name="Quandt C.A."/>
            <person name="Patterson W."/>
            <person name="Spatafora J.W."/>
        </authorList>
    </citation>
    <scope>NUCLEOTIDE SEQUENCE [LARGE SCALE GENOMIC DNA]</scope>
    <source>
        <strain evidence="11 12">CBS 113982</strain>
    </source>
</reference>
<keyword evidence="9" id="KW-0325">Glycoprotein</keyword>
<organism evidence="11 12">
    <name type="scientific">Tolypocladium capitatum</name>
    <dbReference type="NCBI Taxonomy" id="45235"/>
    <lineage>
        <taxon>Eukaryota</taxon>
        <taxon>Fungi</taxon>
        <taxon>Dikarya</taxon>
        <taxon>Ascomycota</taxon>
        <taxon>Pezizomycotina</taxon>
        <taxon>Sordariomycetes</taxon>
        <taxon>Hypocreomycetidae</taxon>
        <taxon>Hypocreales</taxon>
        <taxon>Ophiocordycipitaceae</taxon>
        <taxon>Tolypocladium</taxon>
    </lineage>
</organism>
<keyword evidence="3" id="KW-0328">Glycosyltransferase</keyword>
<accession>A0A2K3QM75</accession>
<evidence type="ECO:0000256" key="6">
    <source>
        <dbReference type="ARBA" id="ARBA00022968"/>
    </source>
</evidence>
<evidence type="ECO:0008006" key="13">
    <source>
        <dbReference type="Google" id="ProtNLM"/>
    </source>
</evidence>
<evidence type="ECO:0000256" key="3">
    <source>
        <dbReference type="ARBA" id="ARBA00022676"/>
    </source>
</evidence>
<dbReference type="InterPro" id="IPR029044">
    <property type="entry name" value="Nucleotide-diphossugar_trans"/>
</dbReference>
<dbReference type="PANTHER" id="PTHR31392">
    <property type="entry name" value="ALPHA-1,3-MANNOSYLTRANSFERASE MNN1-RELATED"/>
    <property type="match status" value="1"/>
</dbReference>
<dbReference type="GO" id="GO:0016020">
    <property type="term" value="C:membrane"/>
    <property type="evidence" value="ECO:0007669"/>
    <property type="project" value="UniProtKB-SubCell"/>
</dbReference>
<evidence type="ECO:0000256" key="2">
    <source>
        <dbReference type="ARBA" id="ARBA00009105"/>
    </source>
</evidence>
<dbReference type="EMBL" id="NRSZ01000233">
    <property type="protein sequence ID" value="PNY28632.1"/>
    <property type="molecule type" value="Genomic_DNA"/>
</dbReference>
<proteinExistence type="inferred from homology"/>
<name>A0A2K3QM75_9HYPO</name>
<evidence type="ECO:0000256" key="4">
    <source>
        <dbReference type="ARBA" id="ARBA00022679"/>
    </source>
</evidence>
<keyword evidence="8 10" id="KW-0472">Membrane</keyword>
<sequence>MSPLLCVVLKLRYIAPFILLILFINLYRALDHSSGHVLSDGRTLAVDFDDITATVEQYRQSAIQPPYKNQFWEVGQRCRKLVEWLKYIDQLPGRSKAKRKLVSAAESTATSLFPFIKSSPRKPNSRTALSDLRSVYKKGSQGLVIPVGGGDHAVRFAGHLIVSLREVLGCSLPIQIVYAGDADLNKKQRDALASFDSTKNMEFLDVFTMFDDSTLSLQQGHWAIKPFAALASPFEQVILVDADAVFLQRPEALLKHRAYYNTGAYLFHDRLLWRHEFRERHDWWKDQIKEPSPAMNKSRVWTEDYAEECDSGVVVLDKSRPQVFVGLLHTAWQNTLDVREEVSYKITYGDKETWWLGLELAGSSYEFEPHYGSILGWEKEKPGGGGTGSDRVCSFVIAHPDDRERLIWFNGGLVKNKLADPESYEVQTAWMMDGTWVRGAMKQNMSCMVGAEVRKLSGEEQEILRRSIEAARKVDSTLKERGLNIFGHV</sequence>
<keyword evidence="6" id="KW-0735">Signal-anchor</keyword>
<dbReference type="Proteomes" id="UP000236621">
    <property type="component" value="Unassembled WGS sequence"/>
</dbReference>
<evidence type="ECO:0000256" key="8">
    <source>
        <dbReference type="ARBA" id="ARBA00023136"/>
    </source>
</evidence>
<comment type="similarity">
    <text evidence="2">Belongs to the MNN1/MNT family.</text>
</comment>
<evidence type="ECO:0000256" key="10">
    <source>
        <dbReference type="SAM" id="Phobius"/>
    </source>
</evidence>
<dbReference type="OrthoDB" id="430354at2759"/>
<keyword evidence="5 10" id="KW-0812">Transmembrane</keyword>
<evidence type="ECO:0000256" key="9">
    <source>
        <dbReference type="ARBA" id="ARBA00023180"/>
    </source>
</evidence>
<evidence type="ECO:0000256" key="7">
    <source>
        <dbReference type="ARBA" id="ARBA00022989"/>
    </source>
</evidence>
<dbReference type="GO" id="GO:0006493">
    <property type="term" value="P:protein O-linked glycosylation"/>
    <property type="evidence" value="ECO:0007669"/>
    <property type="project" value="TreeGrafter"/>
</dbReference>
<evidence type="ECO:0000313" key="11">
    <source>
        <dbReference type="EMBL" id="PNY28632.1"/>
    </source>
</evidence>
<protein>
    <recommendedName>
        <fullName evidence="13">Alpha-1,3-mannosyltransferase MNT3</fullName>
    </recommendedName>
</protein>
<keyword evidence="12" id="KW-1185">Reference proteome</keyword>
<comment type="subcellular location">
    <subcellularLocation>
        <location evidence="1">Membrane</location>
        <topology evidence="1">Single-pass type II membrane protein</topology>
    </subcellularLocation>
</comment>
<dbReference type="PANTHER" id="PTHR31392:SF1">
    <property type="entry name" value="ALPHA-1,3-MANNOSYLTRANSFERASE MNN1-RELATED"/>
    <property type="match status" value="1"/>
</dbReference>
<dbReference type="STRING" id="45235.A0A2K3QM75"/>